<evidence type="ECO:0000256" key="21">
    <source>
        <dbReference type="SAM" id="MobiDB-lite"/>
    </source>
</evidence>
<feature type="compositionally biased region" description="Basic and acidic residues" evidence="21">
    <location>
        <begin position="525"/>
        <end position="534"/>
    </location>
</feature>
<keyword evidence="6" id="KW-0540">Nuclease</keyword>
<evidence type="ECO:0000256" key="9">
    <source>
        <dbReference type="ARBA" id="ARBA00022763"/>
    </source>
</evidence>
<keyword evidence="12" id="KW-0067">ATP-binding</keyword>
<keyword evidence="9" id="KW-0227">DNA damage</keyword>
<dbReference type="Pfam" id="PF13298">
    <property type="entry name" value="LigD_N"/>
    <property type="match status" value="1"/>
</dbReference>
<dbReference type="CDD" id="cd04862">
    <property type="entry name" value="PaeLigD_Pol_like"/>
    <property type="match status" value="1"/>
</dbReference>
<dbReference type="NCBIfam" id="TIGR02777">
    <property type="entry name" value="LigD_PE_dom"/>
    <property type="match status" value="1"/>
</dbReference>
<dbReference type="InterPro" id="IPR012309">
    <property type="entry name" value="DNA_ligase_ATP-dep_C"/>
</dbReference>
<comment type="catalytic activity">
    <reaction evidence="20">
        <text>ATP + (deoxyribonucleotide)n-3'-hydroxyl + 5'-phospho-(deoxyribonucleotide)m = (deoxyribonucleotide)n+m + AMP + diphosphate.</text>
        <dbReference type="EC" id="6.5.1.1"/>
    </reaction>
</comment>
<dbReference type="NCBIfam" id="TIGR02779">
    <property type="entry name" value="NHEJ_ligase_lig"/>
    <property type="match status" value="1"/>
</dbReference>
<keyword evidence="13" id="KW-0239">DNA-directed DNA polymerase</keyword>
<evidence type="ECO:0000256" key="12">
    <source>
        <dbReference type="ARBA" id="ARBA00022840"/>
    </source>
</evidence>
<evidence type="ECO:0000256" key="7">
    <source>
        <dbReference type="ARBA" id="ARBA00022723"/>
    </source>
</evidence>
<comment type="caution">
    <text evidence="23">The sequence shown here is derived from an EMBL/GenBank/DDBJ whole genome shotgun (WGS) entry which is preliminary data.</text>
</comment>
<feature type="region of interest" description="Disordered" evidence="21">
    <location>
        <begin position="1"/>
        <end position="27"/>
    </location>
</feature>
<evidence type="ECO:0000256" key="15">
    <source>
        <dbReference type="ARBA" id="ARBA00023172"/>
    </source>
</evidence>
<dbReference type="InterPro" id="IPR052171">
    <property type="entry name" value="NHEJ_LigD"/>
</dbReference>
<dbReference type="Pfam" id="PF01068">
    <property type="entry name" value="DNA_ligase_A_M"/>
    <property type="match status" value="1"/>
</dbReference>
<keyword evidence="14" id="KW-0238">DNA-binding</keyword>
<accession>A0ABU9LBF2</accession>
<dbReference type="Pfam" id="PF21686">
    <property type="entry name" value="LigD_Prim-Pol"/>
    <property type="match status" value="1"/>
</dbReference>
<dbReference type="EMBL" id="JAQJCQ010000006">
    <property type="protein sequence ID" value="MEL4891489.1"/>
    <property type="molecule type" value="Genomic_DNA"/>
</dbReference>
<evidence type="ECO:0000313" key="24">
    <source>
        <dbReference type="Proteomes" id="UP001486626"/>
    </source>
</evidence>
<dbReference type="Gene3D" id="2.40.50.140">
    <property type="entry name" value="Nucleic acid-binding proteins"/>
    <property type="match status" value="1"/>
</dbReference>
<feature type="compositionally biased region" description="Polar residues" evidence="21">
    <location>
        <begin position="591"/>
        <end position="602"/>
    </location>
</feature>
<keyword evidence="10" id="KW-0378">Hydrolase</keyword>
<feature type="compositionally biased region" description="Low complexity" evidence="21">
    <location>
        <begin position="558"/>
        <end position="577"/>
    </location>
</feature>
<dbReference type="Proteomes" id="UP001486626">
    <property type="component" value="Unassembled WGS sequence"/>
</dbReference>
<feature type="region of interest" description="Disordered" evidence="21">
    <location>
        <begin position="525"/>
        <end position="605"/>
    </location>
</feature>
<dbReference type="NCBIfam" id="TIGR02776">
    <property type="entry name" value="NHEJ_ligase_prk"/>
    <property type="match status" value="1"/>
</dbReference>
<evidence type="ECO:0000256" key="14">
    <source>
        <dbReference type="ARBA" id="ARBA00023125"/>
    </source>
</evidence>
<feature type="domain" description="ATP-dependent DNA ligase family profile" evidence="22">
    <location>
        <begin position="318"/>
        <end position="410"/>
    </location>
</feature>
<dbReference type="Gene3D" id="3.30.470.30">
    <property type="entry name" value="DNA ligase/mRNA capping enzyme"/>
    <property type="match status" value="1"/>
</dbReference>
<evidence type="ECO:0000256" key="16">
    <source>
        <dbReference type="ARBA" id="ARBA00023204"/>
    </source>
</evidence>
<dbReference type="InterPro" id="IPR014145">
    <property type="entry name" value="LigD_pol_dom"/>
</dbReference>
<keyword evidence="24" id="KW-1185">Reference proteome</keyword>
<organism evidence="23 24">
    <name type="scientific">Xanthomonas protegens</name>
    <dbReference type="NCBI Taxonomy" id="3380705"/>
    <lineage>
        <taxon>Bacteria</taxon>
        <taxon>Pseudomonadati</taxon>
        <taxon>Pseudomonadota</taxon>
        <taxon>Gammaproteobacteria</taxon>
        <taxon>Lysobacterales</taxon>
        <taxon>Lysobacteraceae</taxon>
        <taxon>Xanthomonas</taxon>
    </lineage>
</organism>
<proteinExistence type="predicted"/>
<dbReference type="PANTHER" id="PTHR42705:SF2">
    <property type="entry name" value="BIFUNCTIONAL NON-HOMOLOGOUS END JOINING PROTEIN LIGD"/>
    <property type="match status" value="1"/>
</dbReference>
<gene>
    <name evidence="23" type="primary">ligD</name>
    <name evidence="23" type="ORF">PIQ37_08630</name>
</gene>
<evidence type="ECO:0000256" key="5">
    <source>
        <dbReference type="ARBA" id="ARBA00022695"/>
    </source>
</evidence>
<dbReference type="CDD" id="cd07971">
    <property type="entry name" value="OBF_DNA_ligase_LigD"/>
    <property type="match status" value="1"/>
</dbReference>
<evidence type="ECO:0000256" key="18">
    <source>
        <dbReference type="ARBA" id="ARBA00023268"/>
    </source>
</evidence>
<evidence type="ECO:0000256" key="4">
    <source>
        <dbReference type="ARBA" id="ARBA00022679"/>
    </source>
</evidence>
<evidence type="ECO:0000256" key="1">
    <source>
        <dbReference type="ARBA" id="ARBA00001936"/>
    </source>
</evidence>
<dbReference type="PANTHER" id="PTHR42705">
    <property type="entry name" value="BIFUNCTIONAL NON-HOMOLOGOUS END JOINING PROTEIN LIGD"/>
    <property type="match status" value="1"/>
</dbReference>
<keyword evidence="17" id="KW-0464">Manganese</keyword>
<dbReference type="SUPFAM" id="SSF56091">
    <property type="entry name" value="DNA ligase/mRNA capping enzyme, catalytic domain"/>
    <property type="match status" value="1"/>
</dbReference>
<dbReference type="GO" id="GO:0003910">
    <property type="term" value="F:DNA ligase (ATP) activity"/>
    <property type="evidence" value="ECO:0007669"/>
    <property type="project" value="UniProtKB-EC"/>
</dbReference>
<dbReference type="InterPro" id="IPR012340">
    <property type="entry name" value="NA-bd_OB-fold"/>
</dbReference>
<keyword evidence="16" id="KW-0234">DNA repair</keyword>
<evidence type="ECO:0000256" key="3">
    <source>
        <dbReference type="ARBA" id="ARBA00022598"/>
    </source>
</evidence>
<dbReference type="InterPro" id="IPR014143">
    <property type="entry name" value="NHEJ_ligase_prk"/>
</dbReference>
<keyword evidence="11" id="KW-0269">Exonuclease</keyword>
<keyword evidence="8" id="KW-0547">Nucleotide-binding</keyword>
<keyword evidence="15" id="KW-0233">DNA recombination</keyword>
<keyword evidence="4" id="KW-0808">Transferase</keyword>
<evidence type="ECO:0000259" key="22">
    <source>
        <dbReference type="PROSITE" id="PS50160"/>
    </source>
</evidence>
<dbReference type="EC" id="6.5.1.1" evidence="2"/>
<protein>
    <recommendedName>
        <fullName evidence="2">DNA ligase (ATP)</fullName>
        <ecNumber evidence="2">6.5.1.1</ecNumber>
    </recommendedName>
    <alternativeName>
        <fullName evidence="19">NHEJ DNA polymerase</fullName>
    </alternativeName>
</protein>
<sequence length="884" mass="96359">MSLADYRRKRRFDKTREPEPGKPVPAGRRPIFVVQLHHASRRHYDFRLQVGDALKSWAVPKGPSYDPKVKRMAVEVEDHPLDYATFEGEIPQGEYGGGHVAQFDHGVWSSGDDPEAQLAKGHLRFELFGDKLKGGWHLVRSGKPARQPQWLLFKEDDAFASDLEADDLLADVTAAPAQDIKRAGAGKPDKRKATVVAAPARKGRRTNWAKLAQALPGAVPAAAPDGPFTAQLARLGDAPPQGAHWIHEIKWDGYRILATVAGGVVRLWSRNAIEWTDRIPEIRDAIAALGLRSGALDGELIAGKGTKEDFNLLQAVLSGERQGKLALALFDLLHLDGIDIAAVPLSERKALLQRLLQGADAHLAFSSHIDGDGNAAFQLAGAQHFEGIVSKRADRGYHGGRSDDWRKTKQLRSDEFAVVGYTAPKGSRSGFGSLLLARPDPEHGWLYVGRVGSGFSDALLRELTTLIGKAGSTTPSVHVPTTDTDLRSARWFAPRFVVEVFYRGIGGQQLLRQASLKAVRPDKDIADLGDRDTPAPRAAAARATPPARKAKTDKTAKATKTVKTTKAAKGAKTADTKPGPATRRKRGVASADSTRTPPTLSSPGRVVFPDIGATKREVWDYYSAVMDHLLPEIAGRPLSIIRCPAGAERACFFQKHHTAGLELVSSVKLKEESGTQAEYLVVEDAAGLLELVQFNALEFHPWGAKAQCPDVADRVVFDLDPGPDVPFAEVKRAATDIRKLLAQLELESFLRVSGGKGLHVVVPLAPGCDWDLTKRFAHGFADALAQSQPDRFLATASKRLRNQRIFVDYLRNGRGATAVASYSLRARAGAPVAMPLAWSDLSKLHRADAFKLRDVPAKLKRRRKDPWAGIDALKQNLARWAEAE</sequence>
<comment type="cofactor">
    <cofactor evidence="1">
        <name>Mn(2+)</name>
        <dbReference type="ChEBI" id="CHEBI:29035"/>
    </cofactor>
</comment>
<dbReference type="Gene3D" id="3.90.920.10">
    <property type="entry name" value="DNA primase, PRIM domain"/>
    <property type="match status" value="1"/>
</dbReference>
<dbReference type="InterPro" id="IPR033651">
    <property type="entry name" value="PaeLigD_Pol-like"/>
</dbReference>
<dbReference type="Gene3D" id="3.30.1490.70">
    <property type="match status" value="1"/>
</dbReference>
<dbReference type="SUPFAM" id="SSF50249">
    <property type="entry name" value="Nucleic acid-binding proteins"/>
    <property type="match status" value="1"/>
</dbReference>
<evidence type="ECO:0000256" key="10">
    <source>
        <dbReference type="ARBA" id="ARBA00022801"/>
    </source>
</evidence>
<evidence type="ECO:0000256" key="19">
    <source>
        <dbReference type="ARBA" id="ARBA00029943"/>
    </source>
</evidence>
<evidence type="ECO:0000256" key="11">
    <source>
        <dbReference type="ARBA" id="ARBA00022839"/>
    </source>
</evidence>
<feature type="compositionally biased region" description="Low complexity" evidence="21">
    <location>
        <begin position="535"/>
        <end position="547"/>
    </location>
</feature>
<evidence type="ECO:0000256" key="17">
    <source>
        <dbReference type="ARBA" id="ARBA00023211"/>
    </source>
</evidence>
<dbReference type="InterPro" id="IPR014146">
    <property type="entry name" value="LigD_ligase_dom"/>
</dbReference>
<reference evidence="23 24" key="1">
    <citation type="journal article" date="2024" name="FEMS Microbiol. Lett.">
        <title>Xanthomonas protegens sp. nov., a novel rice seed-associated bacterium, provides in vivo protection against X. oryzae pv. oryzae, the bacterial leaf blight pathogen.</title>
        <authorList>
            <person name="Rana R."/>
            <person name="Sharma A."/>
            <person name="Madhavan V.N."/>
            <person name="Korpole S."/>
            <person name="Sonti R.V."/>
            <person name="Patel H.K."/>
            <person name="Patil P.B."/>
        </authorList>
    </citation>
    <scope>NUCLEOTIDE SEQUENCE [LARGE SCALE GENOMIC DNA]</scope>
    <source>
        <strain evidence="23 24">PPL118</strain>
    </source>
</reference>
<evidence type="ECO:0000256" key="8">
    <source>
        <dbReference type="ARBA" id="ARBA00022741"/>
    </source>
</evidence>
<evidence type="ECO:0000256" key="6">
    <source>
        <dbReference type="ARBA" id="ARBA00022722"/>
    </source>
</evidence>
<evidence type="ECO:0000256" key="13">
    <source>
        <dbReference type="ARBA" id="ARBA00022932"/>
    </source>
</evidence>
<name>A0ABU9LBF2_9XANT</name>
<evidence type="ECO:0000256" key="20">
    <source>
        <dbReference type="ARBA" id="ARBA00034003"/>
    </source>
</evidence>
<keyword evidence="18" id="KW-0511">Multifunctional enzyme</keyword>
<keyword evidence="3 23" id="KW-0436">Ligase</keyword>
<dbReference type="InterPro" id="IPR014144">
    <property type="entry name" value="LigD_PE_domain"/>
</dbReference>
<dbReference type="InterPro" id="IPR012310">
    <property type="entry name" value="DNA_ligase_ATP-dep_cent"/>
</dbReference>
<dbReference type="NCBIfam" id="TIGR02778">
    <property type="entry name" value="ligD_pol"/>
    <property type="match status" value="1"/>
</dbReference>
<dbReference type="RefSeq" id="WP_342073155.1">
    <property type="nucleotide sequence ID" value="NZ_JAQJCQ010000006.1"/>
</dbReference>
<keyword evidence="5" id="KW-0548">Nucleotidyltransferase</keyword>
<evidence type="ECO:0000256" key="2">
    <source>
        <dbReference type="ARBA" id="ARBA00012727"/>
    </source>
</evidence>
<keyword evidence="7" id="KW-0479">Metal-binding</keyword>
<dbReference type="PROSITE" id="PS50160">
    <property type="entry name" value="DNA_LIGASE_A3"/>
    <property type="match status" value="1"/>
</dbReference>
<dbReference type="CDD" id="cd07906">
    <property type="entry name" value="Adenylation_DNA_ligase_LigD_LigC"/>
    <property type="match status" value="1"/>
</dbReference>
<evidence type="ECO:0000313" key="23">
    <source>
        <dbReference type="EMBL" id="MEL4891489.1"/>
    </source>
</evidence>
<dbReference type="Pfam" id="PF04679">
    <property type="entry name" value="DNA_ligase_A_C"/>
    <property type="match status" value="1"/>
</dbReference>